<proteinExistence type="predicted"/>
<accession>A0ABP1DBT7</accession>
<dbReference type="EMBL" id="OZ037946">
    <property type="protein sequence ID" value="CAL1705331.1"/>
    <property type="molecule type" value="Genomic_DNA"/>
</dbReference>
<organism evidence="1 2">
    <name type="scientific">Somion occarium</name>
    <dbReference type="NCBI Taxonomy" id="3059160"/>
    <lineage>
        <taxon>Eukaryota</taxon>
        <taxon>Fungi</taxon>
        <taxon>Dikarya</taxon>
        <taxon>Basidiomycota</taxon>
        <taxon>Agaricomycotina</taxon>
        <taxon>Agaricomycetes</taxon>
        <taxon>Polyporales</taxon>
        <taxon>Cerrenaceae</taxon>
        <taxon>Somion</taxon>
    </lineage>
</organism>
<evidence type="ECO:0000313" key="1">
    <source>
        <dbReference type="EMBL" id="CAL1705331.1"/>
    </source>
</evidence>
<gene>
    <name evidence="1" type="ORF">GFSPODELE1_LOCUS5380</name>
</gene>
<sequence length="158" mass="17423">MSTGPIRSPIEATVRINYATSGMQILLAELSEHYPDNNVPVRILNAAIQKRCGQHHPSYFSGIHGSLVPPSVTTVTQGVDVHEGREVVPAGCYNLFTRDGEKFIYWGPAMEEVVECEIVSGGIQAGERWFSVNKTVDGQTHEDVVTSEQLEELLSRQL</sequence>
<evidence type="ECO:0000313" key="2">
    <source>
        <dbReference type="Proteomes" id="UP001497453"/>
    </source>
</evidence>
<name>A0ABP1DBT7_9APHY</name>
<reference evidence="2" key="1">
    <citation type="submission" date="2024-04" db="EMBL/GenBank/DDBJ databases">
        <authorList>
            <person name="Shaw F."/>
            <person name="Minotto A."/>
        </authorList>
    </citation>
    <scope>NUCLEOTIDE SEQUENCE [LARGE SCALE GENOMIC DNA]</scope>
</reference>
<dbReference type="Proteomes" id="UP001497453">
    <property type="component" value="Chromosome 3"/>
</dbReference>
<keyword evidence="2" id="KW-1185">Reference proteome</keyword>
<protein>
    <submittedName>
        <fullName evidence="1">Uncharacterized protein</fullName>
    </submittedName>
</protein>